<reference evidence="1 2" key="1">
    <citation type="submission" date="2013-11" db="EMBL/GenBank/DDBJ databases">
        <title>Opisthorchis viverrini - life in the bile duct.</title>
        <authorList>
            <person name="Young N.D."/>
            <person name="Nagarajan N."/>
            <person name="Lin S.J."/>
            <person name="Korhonen P.K."/>
            <person name="Jex A.R."/>
            <person name="Hall R.S."/>
            <person name="Safavi-Hemami H."/>
            <person name="Kaewkong W."/>
            <person name="Bertrand D."/>
            <person name="Gao S."/>
            <person name="Seet Q."/>
            <person name="Wongkham S."/>
            <person name="Teh B.T."/>
            <person name="Wongkham C."/>
            <person name="Intapan P.M."/>
            <person name="Maleewong W."/>
            <person name="Yang X."/>
            <person name="Hu M."/>
            <person name="Wang Z."/>
            <person name="Hofmann A."/>
            <person name="Sternberg P.W."/>
            <person name="Tan P."/>
            <person name="Wang J."/>
            <person name="Gasser R.B."/>
        </authorList>
    </citation>
    <scope>NUCLEOTIDE SEQUENCE [LARGE SCALE GENOMIC DNA]</scope>
</reference>
<evidence type="ECO:0000313" key="2">
    <source>
        <dbReference type="Proteomes" id="UP000054324"/>
    </source>
</evidence>
<feature type="non-terminal residue" evidence="1">
    <location>
        <position position="1"/>
    </location>
</feature>
<dbReference type="Proteomes" id="UP000054324">
    <property type="component" value="Unassembled WGS sequence"/>
</dbReference>
<keyword evidence="2" id="KW-1185">Reference proteome</keyword>
<dbReference type="KEGG" id="ovi:T265_08499"/>
<evidence type="ECO:0000313" key="1">
    <source>
        <dbReference type="EMBL" id="KER23643.1"/>
    </source>
</evidence>
<gene>
    <name evidence="1" type="ORF">T265_08499</name>
</gene>
<accession>A0A074Z951</accession>
<dbReference type="GeneID" id="20322678"/>
<name>A0A074Z951_OPIVI</name>
<sequence>CLPSIILERKMRQFSFRQIQPLIDQNYRMATIVNPVGVARTRDPEPKRRNSKRNSICPAVFVHSRYGAELQSY</sequence>
<protein>
    <submittedName>
        <fullName evidence="1">Uncharacterized protein</fullName>
    </submittedName>
</protein>
<dbReference type="AlphaFoldDB" id="A0A074Z951"/>
<dbReference type="EMBL" id="KL596841">
    <property type="protein sequence ID" value="KER23643.1"/>
    <property type="molecule type" value="Genomic_DNA"/>
</dbReference>
<proteinExistence type="predicted"/>
<dbReference type="CTD" id="20322678"/>
<dbReference type="RefSeq" id="XP_009172584.1">
    <property type="nucleotide sequence ID" value="XM_009174320.1"/>
</dbReference>
<organism evidence="1 2">
    <name type="scientific">Opisthorchis viverrini</name>
    <name type="common">Southeast Asian liver fluke</name>
    <dbReference type="NCBI Taxonomy" id="6198"/>
    <lineage>
        <taxon>Eukaryota</taxon>
        <taxon>Metazoa</taxon>
        <taxon>Spiralia</taxon>
        <taxon>Lophotrochozoa</taxon>
        <taxon>Platyhelminthes</taxon>
        <taxon>Trematoda</taxon>
        <taxon>Digenea</taxon>
        <taxon>Opisthorchiida</taxon>
        <taxon>Opisthorchiata</taxon>
        <taxon>Opisthorchiidae</taxon>
        <taxon>Opisthorchis</taxon>
    </lineage>
</organism>
<feature type="non-terminal residue" evidence="1">
    <location>
        <position position="73"/>
    </location>
</feature>